<evidence type="ECO:0000313" key="7">
    <source>
        <dbReference type="Proteomes" id="UP000325081"/>
    </source>
</evidence>
<evidence type="ECO:0000256" key="3">
    <source>
        <dbReference type="ARBA" id="ARBA00023295"/>
    </source>
</evidence>
<keyword evidence="6" id="KW-0456">Lyase</keyword>
<dbReference type="GO" id="GO:0016829">
    <property type="term" value="F:lyase activity"/>
    <property type="evidence" value="ECO:0007669"/>
    <property type="project" value="UniProtKB-KW"/>
</dbReference>
<dbReference type="EMBL" id="BKCP01007626">
    <property type="protein sequence ID" value="GER46677.1"/>
    <property type="molecule type" value="Genomic_DNA"/>
</dbReference>
<reference evidence="7" key="1">
    <citation type="journal article" date="2019" name="Curr. Biol.">
        <title>Genome Sequence of Striga asiatica Provides Insight into the Evolution of Plant Parasitism.</title>
        <authorList>
            <person name="Yoshida S."/>
            <person name="Kim S."/>
            <person name="Wafula E.K."/>
            <person name="Tanskanen J."/>
            <person name="Kim Y.M."/>
            <person name="Honaas L."/>
            <person name="Yang Z."/>
            <person name="Spallek T."/>
            <person name="Conn C.E."/>
            <person name="Ichihashi Y."/>
            <person name="Cheong K."/>
            <person name="Cui S."/>
            <person name="Der J.P."/>
            <person name="Gundlach H."/>
            <person name="Jiao Y."/>
            <person name="Hori C."/>
            <person name="Ishida J.K."/>
            <person name="Kasahara H."/>
            <person name="Kiba T."/>
            <person name="Kim M.S."/>
            <person name="Koo N."/>
            <person name="Laohavisit A."/>
            <person name="Lee Y.H."/>
            <person name="Lumba S."/>
            <person name="McCourt P."/>
            <person name="Mortimer J.C."/>
            <person name="Mutuku J.M."/>
            <person name="Nomura T."/>
            <person name="Sasaki-Sekimoto Y."/>
            <person name="Seto Y."/>
            <person name="Wang Y."/>
            <person name="Wakatake T."/>
            <person name="Sakakibara H."/>
            <person name="Demura T."/>
            <person name="Yamaguchi S."/>
            <person name="Yoneyama K."/>
            <person name="Manabe R.I."/>
            <person name="Nelson D.C."/>
            <person name="Schulman A.H."/>
            <person name="Timko M.P."/>
            <person name="dePamphilis C.W."/>
            <person name="Choi D."/>
            <person name="Shirasu K."/>
        </authorList>
    </citation>
    <scope>NUCLEOTIDE SEQUENCE [LARGE SCALE GENOMIC DNA]</scope>
    <source>
        <strain evidence="7">cv. UVA1</strain>
    </source>
</reference>
<sequence length="433" mass="47967">MEKFMLCFGLVLLCLHHVAECNKKRAVLYSEINCRKYVYNLTHFGGIGDGKTSNTNAFKAAIDYLTKRALHGGAMLVVPKGKWLTGPFNLTSYFTLYLDHGAVILASQKQSDFPLIPPLPSYGRGRDAPGPRFASLISGTNLTDVVITGANGTIDGRGKPWWESFRNKTLNNTRPYLIEIMFSNQKLTILASVDSPNTDGINPDSCKNTRIWDSYIVSGDDCIAVKSGWDEYGIKFGRPTEGLSIQRVTCNSPYSAAIALGSEMSGGIKDVRANYIYAFNTESAVRIKTSPGRGGYVEQIFVRDMYLKTMKYVLWMTDAYGQHADDKYDPNAFPIVHNINFRDIVAENVTMVGRLSGIANHSFTDICVSNLDASMAETKKKPWACEYINGTSSNVRPKACPELAESTHKTNCPFPTESLPIEDVKLENCVTYV</sequence>
<keyword evidence="3 4" id="KW-0326">Glycosidase</keyword>
<protein>
    <submittedName>
        <fullName evidence="6">Pectin lyase-like superfamily protein</fullName>
    </submittedName>
</protein>
<dbReference type="Proteomes" id="UP000325081">
    <property type="component" value="Unassembled WGS sequence"/>
</dbReference>
<dbReference type="InterPro" id="IPR000743">
    <property type="entry name" value="Glyco_hydro_28"/>
</dbReference>
<evidence type="ECO:0000256" key="2">
    <source>
        <dbReference type="ARBA" id="ARBA00022801"/>
    </source>
</evidence>
<accession>A0A5A7QQG2</accession>
<dbReference type="GO" id="GO:0005975">
    <property type="term" value="P:carbohydrate metabolic process"/>
    <property type="evidence" value="ECO:0007669"/>
    <property type="project" value="InterPro"/>
</dbReference>
<dbReference type="Pfam" id="PF00295">
    <property type="entry name" value="Glyco_hydro_28"/>
    <property type="match status" value="1"/>
</dbReference>
<keyword evidence="5" id="KW-0732">Signal</keyword>
<proteinExistence type="inferred from homology"/>
<evidence type="ECO:0000256" key="4">
    <source>
        <dbReference type="RuleBase" id="RU361169"/>
    </source>
</evidence>
<keyword evidence="2 4" id="KW-0378">Hydrolase</keyword>
<dbReference type="PANTHER" id="PTHR31339:SF66">
    <property type="entry name" value="OS06G0106800 PROTEIN"/>
    <property type="match status" value="1"/>
</dbReference>
<dbReference type="GO" id="GO:0004650">
    <property type="term" value="F:polygalacturonase activity"/>
    <property type="evidence" value="ECO:0007669"/>
    <property type="project" value="InterPro"/>
</dbReference>
<keyword evidence="7" id="KW-1185">Reference proteome</keyword>
<feature type="chain" id="PRO_5023082789" evidence="5">
    <location>
        <begin position="22"/>
        <end position="433"/>
    </location>
</feature>
<dbReference type="SUPFAM" id="SSF51126">
    <property type="entry name" value="Pectin lyase-like"/>
    <property type="match status" value="1"/>
</dbReference>
<dbReference type="Gene3D" id="2.160.20.10">
    <property type="entry name" value="Single-stranded right-handed beta-helix, Pectin lyase-like"/>
    <property type="match status" value="2"/>
</dbReference>
<dbReference type="InterPro" id="IPR012334">
    <property type="entry name" value="Pectin_lyas_fold"/>
</dbReference>
<dbReference type="InterPro" id="IPR011050">
    <property type="entry name" value="Pectin_lyase_fold/virulence"/>
</dbReference>
<comment type="similarity">
    <text evidence="1 4">Belongs to the glycosyl hydrolase 28 family.</text>
</comment>
<feature type="signal peptide" evidence="5">
    <location>
        <begin position="1"/>
        <end position="21"/>
    </location>
</feature>
<comment type="caution">
    <text evidence="6">The sequence shown here is derived from an EMBL/GenBank/DDBJ whole genome shotgun (WGS) entry which is preliminary data.</text>
</comment>
<evidence type="ECO:0000313" key="6">
    <source>
        <dbReference type="EMBL" id="GER46677.1"/>
    </source>
</evidence>
<evidence type="ECO:0000256" key="1">
    <source>
        <dbReference type="ARBA" id="ARBA00008834"/>
    </source>
</evidence>
<dbReference type="AlphaFoldDB" id="A0A5A7QQG2"/>
<evidence type="ECO:0000256" key="5">
    <source>
        <dbReference type="SAM" id="SignalP"/>
    </source>
</evidence>
<dbReference type="PANTHER" id="PTHR31339">
    <property type="entry name" value="PECTIN LYASE-RELATED"/>
    <property type="match status" value="1"/>
</dbReference>
<dbReference type="OrthoDB" id="187139at2759"/>
<gene>
    <name evidence="6" type="ORF">STAS_23721</name>
</gene>
<organism evidence="6 7">
    <name type="scientific">Striga asiatica</name>
    <name type="common">Asiatic witchweed</name>
    <name type="synonym">Buchnera asiatica</name>
    <dbReference type="NCBI Taxonomy" id="4170"/>
    <lineage>
        <taxon>Eukaryota</taxon>
        <taxon>Viridiplantae</taxon>
        <taxon>Streptophyta</taxon>
        <taxon>Embryophyta</taxon>
        <taxon>Tracheophyta</taxon>
        <taxon>Spermatophyta</taxon>
        <taxon>Magnoliopsida</taxon>
        <taxon>eudicotyledons</taxon>
        <taxon>Gunneridae</taxon>
        <taxon>Pentapetalae</taxon>
        <taxon>asterids</taxon>
        <taxon>lamiids</taxon>
        <taxon>Lamiales</taxon>
        <taxon>Orobanchaceae</taxon>
        <taxon>Buchnereae</taxon>
        <taxon>Striga</taxon>
    </lineage>
</organism>
<name>A0A5A7QQG2_STRAF</name>
<dbReference type="InterPro" id="IPR051801">
    <property type="entry name" value="GH28_Enzymes"/>
</dbReference>